<dbReference type="AlphaFoldDB" id="A0A371HLP1"/>
<evidence type="ECO:0000313" key="2">
    <source>
        <dbReference type="Proteomes" id="UP000257109"/>
    </source>
</evidence>
<feature type="non-terminal residue" evidence="1">
    <location>
        <position position="1"/>
    </location>
</feature>
<dbReference type="Proteomes" id="UP000257109">
    <property type="component" value="Unassembled WGS sequence"/>
</dbReference>
<gene>
    <name evidence="1" type="ORF">CR513_12687</name>
</gene>
<reference evidence="1" key="1">
    <citation type="submission" date="2018-05" db="EMBL/GenBank/DDBJ databases">
        <title>Draft genome of Mucuna pruriens seed.</title>
        <authorList>
            <person name="Nnadi N.E."/>
            <person name="Vos R."/>
            <person name="Hasami M.H."/>
            <person name="Devisetty U.K."/>
            <person name="Aguiy J.C."/>
        </authorList>
    </citation>
    <scope>NUCLEOTIDE SEQUENCE [LARGE SCALE GENOMIC DNA]</scope>
    <source>
        <strain evidence="1">JCA_2017</strain>
    </source>
</reference>
<comment type="caution">
    <text evidence="1">The sequence shown here is derived from an EMBL/GenBank/DDBJ whole genome shotgun (WGS) entry which is preliminary data.</text>
</comment>
<evidence type="ECO:0008006" key="3">
    <source>
        <dbReference type="Google" id="ProtNLM"/>
    </source>
</evidence>
<accession>A0A371HLP1</accession>
<evidence type="ECO:0000313" key="1">
    <source>
        <dbReference type="EMBL" id="RDY03698.1"/>
    </source>
</evidence>
<sequence length="157" mass="18501">MERLICTKLIWLLKISQLDVKSTFLHDRLNQDILEVQQRGNIIHKENNDEVIMFTFKNSMLKKFDMSNLGNMRKYTLEVLRRFDSVIFSSFKISKDGSERFLVSNLKHLIDIRLGVMNKKKRWCITSLTLTKAGSDFIGAKEMRHEKGVYNRGYITH</sequence>
<protein>
    <recommendedName>
        <fullName evidence="3">Reverse transcriptase Ty1/copia-type domain-containing protein</fullName>
    </recommendedName>
</protein>
<dbReference type="EMBL" id="QJKJ01002227">
    <property type="protein sequence ID" value="RDY03698.1"/>
    <property type="molecule type" value="Genomic_DNA"/>
</dbReference>
<proteinExistence type="predicted"/>
<organism evidence="1 2">
    <name type="scientific">Mucuna pruriens</name>
    <name type="common">Velvet bean</name>
    <name type="synonym">Dolichos pruriens</name>
    <dbReference type="NCBI Taxonomy" id="157652"/>
    <lineage>
        <taxon>Eukaryota</taxon>
        <taxon>Viridiplantae</taxon>
        <taxon>Streptophyta</taxon>
        <taxon>Embryophyta</taxon>
        <taxon>Tracheophyta</taxon>
        <taxon>Spermatophyta</taxon>
        <taxon>Magnoliopsida</taxon>
        <taxon>eudicotyledons</taxon>
        <taxon>Gunneridae</taxon>
        <taxon>Pentapetalae</taxon>
        <taxon>rosids</taxon>
        <taxon>fabids</taxon>
        <taxon>Fabales</taxon>
        <taxon>Fabaceae</taxon>
        <taxon>Papilionoideae</taxon>
        <taxon>50 kb inversion clade</taxon>
        <taxon>NPAAA clade</taxon>
        <taxon>indigoferoid/millettioid clade</taxon>
        <taxon>Phaseoleae</taxon>
        <taxon>Mucuna</taxon>
    </lineage>
</organism>
<name>A0A371HLP1_MUCPR</name>
<keyword evidence="2" id="KW-1185">Reference proteome</keyword>